<gene>
    <name evidence="1" type="ORF">TAO_0147</name>
</gene>
<protein>
    <submittedName>
        <fullName evidence="1">Uncharacterized protein</fullName>
    </submittedName>
</protein>
<organism evidence="1 2">
    <name type="scientific">Candidatus Nitrosoglobus terrae</name>
    <dbReference type="NCBI Taxonomy" id="1630141"/>
    <lineage>
        <taxon>Bacteria</taxon>
        <taxon>Pseudomonadati</taxon>
        <taxon>Pseudomonadota</taxon>
        <taxon>Gammaproteobacteria</taxon>
        <taxon>Chromatiales</taxon>
        <taxon>Chromatiaceae</taxon>
        <taxon>Candidatus Nitrosoglobus</taxon>
    </lineage>
</organism>
<dbReference type="AlphaFoldDB" id="A0A1Q2SK76"/>
<evidence type="ECO:0000313" key="1">
    <source>
        <dbReference type="EMBL" id="BAW79517.1"/>
    </source>
</evidence>
<dbReference type="RefSeq" id="WP_172419025.1">
    <property type="nucleotide sequence ID" value="NZ_AP014836.1"/>
</dbReference>
<keyword evidence="2" id="KW-1185">Reference proteome</keyword>
<name>A0A1Q2SK76_9GAMM</name>
<sequence>MNTYKTDYKAYVLAVLQAAREINLAKSIFLPTFDQTGWGLGQVLDEELYPD</sequence>
<reference evidence="1 2" key="1">
    <citation type="journal article" date="2017" name="ISME J.">
        <title>An acid-tolerant ammonia-oxidizing ?-proteobacterium from soil.</title>
        <authorList>
            <person name="Hayatsu M."/>
            <person name="Tago K."/>
            <person name="Uchiyama I."/>
            <person name="Toyoda A."/>
            <person name="Wang Y."/>
            <person name="Shimomura Y."/>
            <person name="Okubo T."/>
            <person name="Kurisu F."/>
            <person name="Hirono Y."/>
            <person name="Nonaka K."/>
            <person name="Akiyama H."/>
            <person name="Itoh T."/>
            <person name="Takami H."/>
        </authorList>
    </citation>
    <scope>NUCLEOTIDE SEQUENCE [LARGE SCALE GENOMIC DNA]</scope>
    <source>
        <strain evidence="1 2">TAO100</strain>
    </source>
</reference>
<dbReference type="EMBL" id="AP014836">
    <property type="protein sequence ID" value="BAW79517.1"/>
    <property type="molecule type" value="Genomic_DNA"/>
</dbReference>
<dbReference type="Proteomes" id="UP000243679">
    <property type="component" value="Chromosome"/>
</dbReference>
<accession>A0A1Q2SK76</accession>
<proteinExistence type="predicted"/>
<dbReference type="KEGG" id="ntt:TAO_0147"/>
<evidence type="ECO:0000313" key="2">
    <source>
        <dbReference type="Proteomes" id="UP000243679"/>
    </source>
</evidence>